<dbReference type="OrthoDB" id="9983383at2"/>
<name>A0A0D8II25_9CLOT</name>
<gene>
    <name evidence="1" type="ORF">CACET_c19240</name>
</gene>
<reference evidence="1 2" key="1">
    <citation type="submission" date="2014-10" db="EMBL/GenBank/DDBJ databases">
        <title>Genome sequence of Clostridium aceticum DSM 1496.</title>
        <authorList>
            <person name="Poehlein A."/>
            <person name="Schiel-Bengelsdorf B."/>
            <person name="Gottschalk G."/>
            <person name="Duerre P."/>
            <person name="Daniel R."/>
        </authorList>
    </citation>
    <scope>NUCLEOTIDE SEQUENCE [LARGE SCALE GENOMIC DNA]</scope>
    <source>
        <strain evidence="1 2">DSM 1496</strain>
    </source>
</reference>
<dbReference type="AlphaFoldDB" id="A0A0D8II25"/>
<keyword evidence="2" id="KW-1185">Reference proteome</keyword>
<accession>A0A0D8II25</accession>
<dbReference type="KEGG" id="cace:CACET_c19240"/>
<dbReference type="EMBL" id="CP009687">
    <property type="protein sequence ID" value="AKL95372.1"/>
    <property type="molecule type" value="Genomic_DNA"/>
</dbReference>
<protein>
    <submittedName>
        <fullName evidence="1">Uncharacterized protein</fullName>
    </submittedName>
</protein>
<evidence type="ECO:0000313" key="1">
    <source>
        <dbReference type="EMBL" id="AKL95372.1"/>
    </source>
</evidence>
<evidence type="ECO:0000313" key="2">
    <source>
        <dbReference type="Proteomes" id="UP000035704"/>
    </source>
</evidence>
<dbReference type="PATRIC" id="fig|84022.5.peg.52"/>
<dbReference type="Proteomes" id="UP000035704">
    <property type="component" value="Chromosome"/>
</dbReference>
<organism evidence="1 2">
    <name type="scientific">Clostridium aceticum</name>
    <dbReference type="NCBI Taxonomy" id="84022"/>
    <lineage>
        <taxon>Bacteria</taxon>
        <taxon>Bacillati</taxon>
        <taxon>Bacillota</taxon>
        <taxon>Clostridia</taxon>
        <taxon>Eubacteriales</taxon>
        <taxon>Clostridiaceae</taxon>
        <taxon>Clostridium</taxon>
    </lineage>
</organism>
<proteinExistence type="predicted"/>
<dbReference type="RefSeq" id="WP_044822901.1">
    <property type="nucleotide sequence ID" value="NZ_CP009687.1"/>
</dbReference>
<sequence>MKLIAILIVFITISFIDLPKLLKHNNRRKYIAVYFTLVLLGFFLSVLQIFVEFIPGPMLILRNFIKKI</sequence>
<dbReference type="STRING" id="84022.CACET_c19240"/>